<feature type="non-terminal residue" evidence="1">
    <location>
        <position position="57"/>
    </location>
</feature>
<dbReference type="Proteomes" id="UP001301958">
    <property type="component" value="Unassembled WGS sequence"/>
</dbReference>
<evidence type="ECO:0000313" key="1">
    <source>
        <dbReference type="EMBL" id="KAK4220466.1"/>
    </source>
</evidence>
<dbReference type="AlphaFoldDB" id="A0AAN6YKL8"/>
<evidence type="ECO:0000313" key="2">
    <source>
        <dbReference type="Proteomes" id="UP001301958"/>
    </source>
</evidence>
<reference evidence="1" key="1">
    <citation type="journal article" date="2023" name="Mol. Phylogenet. Evol.">
        <title>Genome-scale phylogeny and comparative genomics of the fungal order Sordariales.</title>
        <authorList>
            <person name="Hensen N."/>
            <person name="Bonometti L."/>
            <person name="Westerberg I."/>
            <person name="Brannstrom I.O."/>
            <person name="Guillou S."/>
            <person name="Cros-Aarteil S."/>
            <person name="Calhoun S."/>
            <person name="Haridas S."/>
            <person name="Kuo A."/>
            <person name="Mondo S."/>
            <person name="Pangilinan J."/>
            <person name="Riley R."/>
            <person name="LaButti K."/>
            <person name="Andreopoulos B."/>
            <person name="Lipzen A."/>
            <person name="Chen C."/>
            <person name="Yan M."/>
            <person name="Daum C."/>
            <person name="Ng V."/>
            <person name="Clum A."/>
            <person name="Steindorff A."/>
            <person name="Ohm R.A."/>
            <person name="Martin F."/>
            <person name="Silar P."/>
            <person name="Natvig D.O."/>
            <person name="Lalanne C."/>
            <person name="Gautier V."/>
            <person name="Ament-Velasquez S.L."/>
            <person name="Kruys A."/>
            <person name="Hutchinson M.I."/>
            <person name="Powell A.J."/>
            <person name="Barry K."/>
            <person name="Miller A.N."/>
            <person name="Grigoriev I.V."/>
            <person name="Debuchy R."/>
            <person name="Gladieux P."/>
            <person name="Hiltunen Thoren M."/>
            <person name="Johannesson H."/>
        </authorList>
    </citation>
    <scope>NUCLEOTIDE SEQUENCE</scope>
    <source>
        <strain evidence="1">CBS 990.96</strain>
    </source>
</reference>
<organism evidence="1 2">
    <name type="scientific">Podospora fimiseda</name>
    <dbReference type="NCBI Taxonomy" id="252190"/>
    <lineage>
        <taxon>Eukaryota</taxon>
        <taxon>Fungi</taxon>
        <taxon>Dikarya</taxon>
        <taxon>Ascomycota</taxon>
        <taxon>Pezizomycotina</taxon>
        <taxon>Sordariomycetes</taxon>
        <taxon>Sordariomycetidae</taxon>
        <taxon>Sordariales</taxon>
        <taxon>Podosporaceae</taxon>
        <taxon>Podospora</taxon>
    </lineage>
</organism>
<name>A0AAN6YKL8_9PEZI</name>
<accession>A0AAN6YKL8</accession>
<keyword evidence="2" id="KW-1185">Reference proteome</keyword>
<comment type="caution">
    <text evidence="1">The sequence shown here is derived from an EMBL/GenBank/DDBJ whole genome shotgun (WGS) entry which is preliminary data.</text>
</comment>
<gene>
    <name evidence="1" type="ORF">QBC38DRAFT_347646</name>
</gene>
<protein>
    <submittedName>
        <fullName evidence="1">Uncharacterized protein</fullName>
    </submittedName>
</protein>
<feature type="non-terminal residue" evidence="1">
    <location>
        <position position="1"/>
    </location>
</feature>
<reference evidence="1" key="2">
    <citation type="submission" date="2023-05" db="EMBL/GenBank/DDBJ databases">
        <authorList>
            <consortium name="Lawrence Berkeley National Laboratory"/>
            <person name="Steindorff A."/>
            <person name="Hensen N."/>
            <person name="Bonometti L."/>
            <person name="Westerberg I."/>
            <person name="Brannstrom I.O."/>
            <person name="Guillou S."/>
            <person name="Cros-Aarteil S."/>
            <person name="Calhoun S."/>
            <person name="Haridas S."/>
            <person name="Kuo A."/>
            <person name="Mondo S."/>
            <person name="Pangilinan J."/>
            <person name="Riley R."/>
            <person name="Labutti K."/>
            <person name="Andreopoulos B."/>
            <person name="Lipzen A."/>
            <person name="Chen C."/>
            <person name="Yanf M."/>
            <person name="Daum C."/>
            <person name="Ng V."/>
            <person name="Clum A."/>
            <person name="Ohm R."/>
            <person name="Martin F."/>
            <person name="Silar P."/>
            <person name="Natvig D."/>
            <person name="Lalanne C."/>
            <person name="Gautier V."/>
            <person name="Ament-Velasquez S.L."/>
            <person name="Kruys A."/>
            <person name="Hutchinson M.I."/>
            <person name="Powell A.J."/>
            <person name="Barry K."/>
            <person name="Miller A.N."/>
            <person name="Grigoriev I.V."/>
            <person name="Debuchy R."/>
            <person name="Gladieux P."/>
            <person name="Thoren M.H."/>
            <person name="Johannesson H."/>
        </authorList>
    </citation>
    <scope>NUCLEOTIDE SEQUENCE</scope>
    <source>
        <strain evidence="1">CBS 990.96</strain>
    </source>
</reference>
<dbReference type="EMBL" id="MU865777">
    <property type="protein sequence ID" value="KAK4220466.1"/>
    <property type="molecule type" value="Genomic_DNA"/>
</dbReference>
<proteinExistence type="predicted"/>
<sequence>GVLSPDIYSIQFPGREEPAIADLPIWSDGKKCVLPGADGRQRGYIRRTRHHIQTHCR</sequence>